<evidence type="ECO:0000313" key="1">
    <source>
        <dbReference type="EMBL" id="KAK0464020.1"/>
    </source>
</evidence>
<organism evidence="1 2">
    <name type="scientific">Armillaria novae-zelandiae</name>
    <dbReference type="NCBI Taxonomy" id="153914"/>
    <lineage>
        <taxon>Eukaryota</taxon>
        <taxon>Fungi</taxon>
        <taxon>Dikarya</taxon>
        <taxon>Basidiomycota</taxon>
        <taxon>Agaricomycotina</taxon>
        <taxon>Agaricomycetes</taxon>
        <taxon>Agaricomycetidae</taxon>
        <taxon>Agaricales</taxon>
        <taxon>Marasmiineae</taxon>
        <taxon>Physalacriaceae</taxon>
        <taxon>Armillaria</taxon>
    </lineage>
</organism>
<comment type="caution">
    <text evidence="1">The sequence shown here is derived from an EMBL/GenBank/DDBJ whole genome shotgun (WGS) entry which is preliminary data.</text>
</comment>
<keyword evidence="2" id="KW-1185">Reference proteome</keyword>
<sequence>MGHPITSALALTLPPPLPPLSLSPLPQPLSLPPNTLTRCQCDKGISRDRDFLGSPGDSFQHHARRYGVLGVGSLHLNLPNNTF</sequence>
<reference evidence="1" key="1">
    <citation type="submission" date="2023-06" db="EMBL/GenBank/DDBJ databases">
        <authorList>
            <consortium name="Lawrence Berkeley National Laboratory"/>
            <person name="Ahrendt S."/>
            <person name="Sahu N."/>
            <person name="Indic B."/>
            <person name="Wong-Bajracharya J."/>
            <person name="Merenyi Z."/>
            <person name="Ke H.-M."/>
            <person name="Monk M."/>
            <person name="Kocsube S."/>
            <person name="Drula E."/>
            <person name="Lipzen A."/>
            <person name="Balint B."/>
            <person name="Henrissat B."/>
            <person name="Andreopoulos B."/>
            <person name="Martin F.M."/>
            <person name="Harder C.B."/>
            <person name="Rigling D."/>
            <person name="Ford K.L."/>
            <person name="Foster G.D."/>
            <person name="Pangilinan J."/>
            <person name="Papanicolaou A."/>
            <person name="Barry K."/>
            <person name="LaButti K."/>
            <person name="Viragh M."/>
            <person name="Koriabine M."/>
            <person name="Yan M."/>
            <person name="Riley R."/>
            <person name="Champramary S."/>
            <person name="Plett K.L."/>
            <person name="Tsai I.J."/>
            <person name="Slot J."/>
            <person name="Sipos G."/>
            <person name="Plett J."/>
            <person name="Nagy L.G."/>
            <person name="Grigoriev I.V."/>
        </authorList>
    </citation>
    <scope>NUCLEOTIDE SEQUENCE</scope>
    <source>
        <strain evidence="1">ICMP 16352</strain>
    </source>
</reference>
<name>A0AA39NE76_9AGAR</name>
<protein>
    <submittedName>
        <fullName evidence="1">Uncharacterized protein</fullName>
    </submittedName>
</protein>
<proteinExistence type="predicted"/>
<accession>A0AA39NE76</accession>
<dbReference type="Proteomes" id="UP001175227">
    <property type="component" value="Unassembled WGS sequence"/>
</dbReference>
<gene>
    <name evidence="1" type="ORF">IW261DRAFT_1575530</name>
</gene>
<evidence type="ECO:0000313" key="2">
    <source>
        <dbReference type="Proteomes" id="UP001175227"/>
    </source>
</evidence>
<dbReference type="EMBL" id="JAUEPR010000105">
    <property type="protein sequence ID" value="KAK0464020.1"/>
    <property type="molecule type" value="Genomic_DNA"/>
</dbReference>
<dbReference type="AlphaFoldDB" id="A0AA39NE76"/>